<feature type="compositionally biased region" description="Basic and acidic residues" evidence="1">
    <location>
        <begin position="1"/>
        <end position="18"/>
    </location>
</feature>
<feature type="region of interest" description="Disordered" evidence="1">
    <location>
        <begin position="1"/>
        <end position="31"/>
    </location>
</feature>
<evidence type="ECO:0000313" key="3">
    <source>
        <dbReference type="Proteomes" id="UP000324091"/>
    </source>
</evidence>
<evidence type="ECO:0000256" key="1">
    <source>
        <dbReference type="SAM" id="MobiDB-lite"/>
    </source>
</evidence>
<evidence type="ECO:0000313" key="2">
    <source>
        <dbReference type="EMBL" id="TWW62025.1"/>
    </source>
</evidence>
<accession>A0A5C6N4J7</accession>
<keyword evidence="3" id="KW-1185">Reference proteome</keyword>
<dbReference type="AlphaFoldDB" id="A0A5C6N4J7"/>
<reference evidence="2 3" key="1">
    <citation type="submission" date="2019-04" db="EMBL/GenBank/DDBJ databases">
        <title>Chromosome genome assembly for Takifugu flavidus.</title>
        <authorList>
            <person name="Xiao S."/>
        </authorList>
    </citation>
    <scope>NUCLEOTIDE SEQUENCE [LARGE SCALE GENOMIC DNA]</scope>
    <source>
        <strain evidence="2">HTHZ2018</strain>
        <tissue evidence="2">Muscle</tissue>
    </source>
</reference>
<dbReference type="Proteomes" id="UP000324091">
    <property type="component" value="Chromosome 4"/>
</dbReference>
<feature type="compositionally biased region" description="Polar residues" evidence="1">
    <location>
        <begin position="273"/>
        <end position="289"/>
    </location>
</feature>
<feature type="region of interest" description="Disordered" evidence="1">
    <location>
        <begin position="268"/>
        <end position="344"/>
    </location>
</feature>
<gene>
    <name evidence="2" type="ORF">D4764_04G0006720</name>
</gene>
<name>A0A5C6N4J7_9TELE</name>
<dbReference type="EMBL" id="RHFK02000017">
    <property type="protein sequence ID" value="TWW62025.1"/>
    <property type="molecule type" value="Genomic_DNA"/>
</dbReference>
<sequence length="344" mass="38866">MPQTDQMKREQSQKERKNMATGDDPVETDRRRAYEAILEEDLIGSDNDEDSMYFTFQLPRAASESTVASPGGPYSALDMELKDPSGFQDLYPQPLQALSPPLQVPRATVTSPTRCLSPVLAFPKRENRSGSERPRGVSNVVCADSSGLFSHSLLQEVKPDDAQHEAMNSGEGDYKSGGSSSSDYLKIMNLPEEDKEALQMLASLRREQEEDDYGASSLGGPVVRQWDINTSFEESLWNPSSTPNSNVDYDEEINTLQLMSREWMDALRPPATSPSQQRRSGTTRTSQENLIRAYRSMMEKKDSEEEEDKEEDEELDEEEEEEEEDEFEEEEEDEELEGEEGLQS</sequence>
<proteinExistence type="predicted"/>
<comment type="caution">
    <text evidence="2">The sequence shown here is derived from an EMBL/GenBank/DDBJ whole genome shotgun (WGS) entry which is preliminary data.</text>
</comment>
<feature type="region of interest" description="Disordered" evidence="1">
    <location>
        <begin position="161"/>
        <end position="180"/>
    </location>
</feature>
<organism evidence="2 3">
    <name type="scientific">Takifugu flavidus</name>
    <name type="common">sansaifugu</name>
    <dbReference type="NCBI Taxonomy" id="433684"/>
    <lineage>
        <taxon>Eukaryota</taxon>
        <taxon>Metazoa</taxon>
        <taxon>Chordata</taxon>
        <taxon>Craniata</taxon>
        <taxon>Vertebrata</taxon>
        <taxon>Euteleostomi</taxon>
        <taxon>Actinopterygii</taxon>
        <taxon>Neopterygii</taxon>
        <taxon>Teleostei</taxon>
        <taxon>Neoteleostei</taxon>
        <taxon>Acanthomorphata</taxon>
        <taxon>Eupercaria</taxon>
        <taxon>Tetraodontiformes</taxon>
        <taxon>Tetradontoidea</taxon>
        <taxon>Tetraodontidae</taxon>
        <taxon>Takifugu</taxon>
    </lineage>
</organism>
<protein>
    <submittedName>
        <fullName evidence="2">Uncharacterized protein</fullName>
    </submittedName>
</protein>
<feature type="compositionally biased region" description="Acidic residues" evidence="1">
    <location>
        <begin position="304"/>
        <end position="344"/>
    </location>
</feature>